<keyword evidence="4" id="KW-0598">Phosphotransferase system</keyword>
<dbReference type="PIRSF" id="PIRSF000699">
    <property type="entry name" value="PTS_IILac_III"/>
    <property type="match status" value="1"/>
</dbReference>
<dbReference type="PANTHER" id="PTHR34382:SF7">
    <property type="entry name" value="PTS SYSTEM N,N'-DIACETYLCHITOBIOSE-SPECIFIC EIIA COMPONENT"/>
    <property type="match status" value="1"/>
</dbReference>
<proteinExistence type="predicted"/>
<accession>A0A844BJJ9</accession>
<gene>
    <name evidence="8" type="ORF">GIY11_03950</name>
</gene>
<dbReference type="CDD" id="cd00215">
    <property type="entry name" value="PTS_IIA_lac"/>
    <property type="match status" value="1"/>
</dbReference>
<dbReference type="Pfam" id="PF02255">
    <property type="entry name" value="PTS_IIA"/>
    <property type="match status" value="1"/>
</dbReference>
<reference evidence="8 9" key="1">
    <citation type="submission" date="2019-11" db="EMBL/GenBank/DDBJ databases">
        <title>Characterisation of Fundicoccus ignavus gen. nov. sp. nov., a novel genus of the family Aerococcaceae isolated from bulk tank milk.</title>
        <authorList>
            <person name="Siebert A."/>
            <person name="Huptas C."/>
            <person name="Wenning M."/>
            <person name="Scherer S."/>
            <person name="Doll E.V."/>
        </authorList>
    </citation>
    <scope>NUCLEOTIDE SEQUENCE [LARGE SCALE GENOMIC DNA]</scope>
    <source>
        <strain evidence="8 9">DSM 109653</strain>
    </source>
</reference>
<keyword evidence="3" id="KW-0808">Transferase</keyword>
<dbReference type="InterPro" id="IPR036542">
    <property type="entry name" value="PTS_IIA_lac/cel_sf"/>
</dbReference>
<evidence type="ECO:0000256" key="6">
    <source>
        <dbReference type="PIRSR" id="PIRSR000699-2"/>
    </source>
</evidence>
<feature type="active site" description="Tele-phosphohistidine intermediate" evidence="5">
    <location>
        <position position="76"/>
    </location>
</feature>
<dbReference type="InterPro" id="IPR003188">
    <property type="entry name" value="PTS_IIA_lac/cel"/>
</dbReference>
<evidence type="ECO:0000256" key="5">
    <source>
        <dbReference type="PIRSR" id="PIRSR000699-1"/>
    </source>
</evidence>
<dbReference type="RefSeq" id="WP_153861589.1">
    <property type="nucleotide sequence ID" value="NZ_WJQR01000003.1"/>
</dbReference>
<dbReference type="Proteomes" id="UP000469870">
    <property type="component" value="Unassembled WGS sequence"/>
</dbReference>
<dbReference type="EMBL" id="WJQR01000003">
    <property type="protein sequence ID" value="MRI81164.1"/>
    <property type="molecule type" value="Genomic_DNA"/>
</dbReference>
<comment type="cofactor">
    <cofactor evidence="6">
        <name>Mg(2+)</name>
        <dbReference type="ChEBI" id="CHEBI:18420"/>
    </cofactor>
    <text evidence="6">Binds 1 Mg(2+) ion per trimer.</text>
</comment>
<dbReference type="AlphaFoldDB" id="A0A844BJJ9"/>
<evidence type="ECO:0000256" key="3">
    <source>
        <dbReference type="ARBA" id="ARBA00022679"/>
    </source>
</evidence>
<evidence type="ECO:0000256" key="2">
    <source>
        <dbReference type="ARBA" id="ARBA00022597"/>
    </source>
</evidence>
<dbReference type="Gene3D" id="1.20.58.80">
    <property type="entry name" value="Phosphotransferase system, lactose/cellobiose-type IIA subunit"/>
    <property type="match status" value="1"/>
</dbReference>
<feature type="binding site" evidence="6">
    <location>
        <position position="79"/>
    </location>
    <ligand>
        <name>Mg(2+)</name>
        <dbReference type="ChEBI" id="CHEBI:18420"/>
        <note>ligand shared between all trimeric partners</note>
    </ligand>
</feature>
<name>A0A844BJJ9_9LACT</name>
<dbReference type="GO" id="GO:0009401">
    <property type="term" value="P:phosphoenolpyruvate-dependent sugar phosphotransferase system"/>
    <property type="evidence" value="ECO:0007669"/>
    <property type="project" value="UniProtKB-KW"/>
</dbReference>
<dbReference type="GO" id="GO:0016740">
    <property type="term" value="F:transferase activity"/>
    <property type="evidence" value="ECO:0007669"/>
    <property type="project" value="UniProtKB-KW"/>
</dbReference>
<dbReference type="GO" id="GO:0046872">
    <property type="term" value="F:metal ion binding"/>
    <property type="evidence" value="ECO:0007669"/>
    <property type="project" value="UniProtKB-KW"/>
</dbReference>
<evidence type="ECO:0000313" key="8">
    <source>
        <dbReference type="EMBL" id="MRI81164.1"/>
    </source>
</evidence>
<evidence type="ECO:0000256" key="7">
    <source>
        <dbReference type="PROSITE-ProRule" id="PRU00418"/>
    </source>
</evidence>
<keyword evidence="2" id="KW-0762">Sugar transport</keyword>
<evidence type="ECO:0000313" key="9">
    <source>
        <dbReference type="Proteomes" id="UP000469870"/>
    </source>
</evidence>
<evidence type="ECO:0000256" key="1">
    <source>
        <dbReference type="ARBA" id="ARBA00022448"/>
    </source>
</evidence>
<comment type="caution">
    <text evidence="8">The sequence shown here is derived from an EMBL/GenBank/DDBJ whole genome shotgun (WGS) entry which is preliminary data.</text>
</comment>
<protein>
    <submittedName>
        <fullName evidence="8">PTS lactose/cellobiose transporter subunit IIA</fullName>
    </submittedName>
</protein>
<keyword evidence="1" id="KW-0813">Transport</keyword>
<evidence type="ECO:0000256" key="4">
    <source>
        <dbReference type="ARBA" id="ARBA00022683"/>
    </source>
</evidence>
<keyword evidence="6" id="KW-0460">Magnesium</keyword>
<feature type="modified residue" description="Phosphohistidine; by HPr" evidence="7">
    <location>
        <position position="76"/>
    </location>
</feature>
<dbReference type="SUPFAM" id="SSF46973">
    <property type="entry name" value="Enzyme IIa from lactose specific PTS, IIa-lac"/>
    <property type="match status" value="1"/>
</dbReference>
<sequence>MDGMEQIIFEIISNGGNAKGLAYEAIMEAEKGNFDKAEELLSEADEFLREAHQVQTTLIQEEAAGKHHEVTVLFVHAQDHLMTSLEVRSLAEHFIKLNKRLNELENK</sequence>
<keyword evidence="6" id="KW-0479">Metal-binding</keyword>
<dbReference type="PROSITE" id="PS51095">
    <property type="entry name" value="PTS_EIIA_TYPE_3"/>
    <property type="match status" value="1"/>
</dbReference>
<organism evidence="8 9">
    <name type="scientific">Fundicoccus ignavus</name>
    <dbReference type="NCBI Taxonomy" id="2664442"/>
    <lineage>
        <taxon>Bacteria</taxon>
        <taxon>Bacillati</taxon>
        <taxon>Bacillota</taxon>
        <taxon>Bacilli</taxon>
        <taxon>Lactobacillales</taxon>
        <taxon>Aerococcaceae</taxon>
        <taxon>Fundicoccus</taxon>
    </lineage>
</organism>
<dbReference type="PANTHER" id="PTHR34382">
    <property type="entry name" value="PTS SYSTEM N,N'-DIACETYLCHITOBIOSE-SPECIFIC EIIA COMPONENT"/>
    <property type="match status" value="1"/>
</dbReference>